<dbReference type="OrthoDB" id="202840at2759"/>
<dbReference type="EMBL" id="JAGMWT010000002">
    <property type="protein sequence ID" value="KAH7135550.1"/>
    <property type="molecule type" value="Genomic_DNA"/>
</dbReference>
<organism evidence="3 4">
    <name type="scientific">Dendryphion nanum</name>
    <dbReference type="NCBI Taxonomy" id="256645"/>
    <lineage>
        <taxon>Eukaryota</taxon>
        <taxon>Fungi</taxon>
        <taxon>Dikarya</taxon>
        <taxon>Ascomycota</taxon>
        <taxon>Pezizomycotina</taxon>
        <taxon>Dothideomycetes</taxon>
        <taxon>Pleosporomycetidae</taxon>
        <taxon>Pleosporales</taxon>
        <taxon>Torulaceae</taxon>
        <taxon>Dendryphion</taxon>
    </lineage>
</organism>
<proteinExistence type="predicted"/>
<keyword evidence="4" id="KW-1185">Reference proteome</keyword>
<evidence type="ECO:0000313" key="4">
    <source>
        <dbReference type="Proteomes" id="UP000700596"/>
    </source>
</evidence>
<dbReference type="InterPro" id="IPR058268">
    <property type="entry name" value="DUF7962"/>
</dbReference>
<dbReference type="SUPFAM" id="SSF52833">
    <property type="entry name" value="Thioredoxin-like"/>
    <property type="match status" value="1"/>
</dbReference>
<feature type="domain" description="GST N-terminal" evidence="1">
    <location>
        <begin position="55"/>
        <end position="124"/>
    </location>
</feature>
<dbReference type="InterPro" id="IPR036249">
    <property type="entry name" value="Thioredoxin-like_sf"/>
</dbReference>
<dbReference type="Pfam" id="PF13417">
    <property type="entry name" value="GST_N_3"/>
    <property type="match status" value="1"/>
</dbReference>
<dbReference type="Gene3D" id="3.40.30.110">
    <property type="match status" value="2"/>
</dbReference>
<evidence type="ECO:0000313" key="3">
    <source>
        <dbReference type="EMBL" id="KAH7135550.1"/>
    </source>
</evidence>
<dbReference type="Proteomes" id="UP000700596">
    <property type="component" value="Unassembled WGS sequence"/>
</dbReference>
<dbReference type="SUPFAM" id="SSF47616">
    <property type="entry name" value="GST C-terminal domain-like"/>
    <property type="match status" value="1"/>
</dbReference>
<evidence type="ECO:0000259" key="2">
    <source>
        <dbReference type="Pfam" id="PF25907"/>
    </source>
</evidence>
<comment type="caution">
    <text evidence="3">The sequence shown here is derived from an EMBL/GenBank/DDBJ whole genome shotgun (WGS) entry which is preliminary data.</text>
</comment>
<accession>A0A9P9ECU9</accession>
<sequence length="403" mass="44099">MARSEGFPPVVLFGYDCESSFSSRVLAKLGGGENACEESRGLGRGSSHANDAVVAASPFTNKVRLALRLKQVPFTHVSVPSMMPRPLLKSTFGLTYRKIPVLAIGREIYCDTSLIIEAIEHFFPTSAGYGTVYPEFPAVDEWTYRGLARGFASFWADRPLFRTTTGLIPPSVWRTSFGSDRSALVGHTLDPNKLAAKIPEHLSNLDLHLSLLEPTFKSGTWVIPTRKPSLADISLYYQLRWGVDIAAGEGVYNLTGGDAQDRSDDVTGSVWNAERYPGVWNWFHALESYIDSLPNLEKEADGEKNLEWKEALKAANTLGLEELLVPTSAGQLDVLDLQRGLAEGTLVSIAPDDIGRNFPTVGTLVKIGVEEVVIKPVESAELDVRVHFPRLGSVIKVAEGSRL</sequence>
<evidence type="ECO:0000259" key="1">
    <source>
        <dbReference type="Pfam" id="PF13417"/>
    </source>
</evidence>
<dbReference type="AlphaFoldDB" id="A0A9P9ECU9"/>
<gene>
    <name evidence="3" type="ORF">B0J11DRAFT_518602</name>
</gene>
<feature type="domain" description="DUF7962" evidence="2">
    <location>
        <begin position="175"/>
        <end position="244"/>
    </location>
</feature>
<reference evidence="3" key="1">
    <citation type="journal article" date="2021" name="Nat. Commun.">
        <title>Genetic determinants of endophytism in the Arabidopsis root mycobiome.</title>
        <authorList>
            <person name="Mesny F."/>
            <person name="Miyauchi S."/>
            <person name="Thiergart T."/>
            <person name="Pickel B."/>
            <person name="Atanasova L."/>
            <person name="Karlsson M."/>
            <person name="Huettel B."/>
            <person name="Barry K.W."/>
            <person name="Haridas S."/>
            <person name="Chen C."/>
            <person name="Bauer D."/>
            <person name="Andreopoulos W."/>
            <person name="Pangilinan J."/>
            <person name="LaButti K."/>
            <person name="Riley R."/>
            <person name="Lipzen A."/>
            <person name="Clum A."/>
            <person name="Drula E."/>
            <person name="Henrissat B."/>
            <person name="Kohler A."/>
            <person name="Grigoriev I.V."/>
            <person name="Martin F.M."/>
            <person name="Hacquard S."/>
        </authorList>
    </citation>
    <scope>NUCLEOTIDE SEQUENCE</scope>
    <source>
        <strain evidence="3">MPI-CAGE-CH-0243</strain>
    </source>
</reference>
<protein>
    <recommendedName>
        <fullName evidence="5">GST N-terminal domain-containing protein</fullName>
    </recommendedName>
</protein>
<evidence type="ECO:0008006" key="5">
    <source>
        <dbReference type="Google" id="ProtNLM"/>
    </source>
</evidence>
<name>A0A9P9ECU9_9PLEO</name>
<dbReference type="InterPro" id="IPR004045">
    <property type="entry name" value="Glutathione_S-Trfase_N"/>
</dbReference>
<dbReference type="Pfam" id="PF25907">
    <property type="entry name" value="DUF7962"/>
    <property type="match status" value="1"/>
</dbReference>
<dbReference type="InterPro" id="IPR036282">
    <property type="entry name" value="Glutathione-S-Trfase_C_sf"/>
</dbReference>